<dbReference type="Proteomes" id="UP000186112">
    <property type="component" value="Unassembled WGS sequence"/>
</dbReference>
<keyword evidence="2 8" id="KW-0963">Cytoplasm</keyword>
<organism evidence="11 12">
    <name type="scientific">Tissierella creatinophila DSM 6911</name>
    <dbReference type="NCBI Taxonomy" id="1123403"/>
    <lineage>
        <taxon>Bacteria</taxon>
        <taxon>Bacillati</taxon>
        <taxon>Bacillota</taxon>
        <taxon>Tissierellia</taxon>
        <taxon>Tissierellales</taxon>
        <taxon>Tissierellaceae</taxon>
        <taxon>Tissierella</taxon>
    </lineage>
</organism>
<comment type="subunit">
    <text evidence="8">Monomer.</text>
</comment>
<dbReference type="EC" id="6.1.1.17" evidence="8"/>
<dbReference type="Gene3D" id="1.10.8.70">
    <property type="entry name" value="Glutamate-tRNA synthetase, class I, anticodon-binding domain 1"/>
    <property type="match status" value="1"/>
</dbReference>
<evidence type="ECO:0000256" key="7">
    <source>
        <dbReference type="ARBA" id="ARBA00023146"/>
    </source>
</evidence>
<evidence type="ECO:0000256" key="8">
    <source>
        <dbReference type="HAMAP-Rule" id="MF_00022"/>
    </source>
</evidence>
<dbReference type="InterPro" id="IPR020752">
    <property type="entry name" value="Glu-tRNA-synth_I_codon-bd_sub1"/>
</dbReference>
<dbReference type="InterPro" id="IPR004527">
    <property type="entry name" value="Glu-tRNA-ligase_bac/mito"/>
</dbReference>
<evidence type="ECO:0000313" key="11">
    <source>
        <dbReference type="EMBL" id="OLS02166.1"/>
    </source>
</evidence>
<dbReference type="InterPro" id="IPR008925">
    <property type="entry name" value="aa_tRNA-synth_I_cd-bd_sf"/>
</dbReference>
<evidence type="ECO:0000313" key="12">
    <source>
        <dbReference type="Proteomes" id="UP000186112"/>
    </source>
</evidence>
<dbReference type="Pfam" id="PF19269">
    <property type="entry name" value="Anticodon_2"/>
    <property type="match status" value="1"/>
</dbReference>
<evidence type="ECO:0000259" key="9">
    <source>
        <dbReference type="Pfam" id="PF00749"/>
    </source>
</evidence>
<keyword evidence="4 8" id="KW-0547">Nucleotide-binding</keyword>
<proteinExistence type="inferred from homology"/>
<dbReference type="EMBL" id="LTDM01000043">
    <property type="protein sequence ID" value="OLS02166.1"/>
    <property type="molecule type" value="Genomic_DNA"/>
</dbReference>
<dbReference type="Pfam" id="PF00749">
    <property type="entry name" value="tRNA-synt_1c"/>
    <property type="match status" value="1"/>
</dbReference>
<dbReference type="PRINTS" id="PR00987">
    <property type="entry name" value="TRNASYNTHGLU"/>
</dbReference>
<comment type="subcellular location">
    <subcellularLocation>
        <location evidence="8">Cytoplasm</location>
    </subcellularLocation>
</comment>
<dbReference type="GO" id="GO:0000049">
    <property type="term" value="F:tRNA binding"/>
    <property type="evidence" value="ECO:0007669"/>
    <property type="project" value="InterPro"/>
</dbReference>
<dbReference type="InterPro" id="IPR045462">
    <property type="entry name" value="aa-tRNA-synth_I_cd-bd"/>
</dbReference>
<keyword evidence="6 8" id="KW-0648">Protein biosynthesis</keyword>
<dbReference type="GO" id="GO:0005524">
    <property type="term" value="F:ATP binding"/>
    <property type="evidence" value="ECO:0007669"/>
    <property type="project" value="UniProtKB-UniRule"/>
</dbReference>
<comment type="caution">
    <text evidence="11">The sequence shown here is derived from an EMBL/GenBank/DDBJ whole genome shotgun (WGS) entry which is preliminary data.</text>
</comment>
<dbReference type="NCBIfam" id="TIGR00464">
    <property type="entry name" value="gltX_bact"/>
    <property type="match status" value="1"/>
</dbReference>
<evidence type="ECO:0000256" key="5">
    <source>
        <dbReference type="ARBA" id="ARBA00022840"/>
    </source>
</evidence>
<feature type="domain" description="Aminoacyl-tRNA synthetase class I anticodon-binding" evidence="10">
    <location>
        <begin position="344"/>
        <end position="486"/>
    </location>
</feature>
<evidence type="ECO:0000259" key="10">
    <source>
        <dbReference type="Pfam" id="PF19269"/>
    </source>
</evidence>
<dbReference type="PANTHER" id="PTHR43311:SF2">
    <property type="entry name" value="GLUTAMATE--TRNA LIGASE, MITOCHONDRIAL-RELATED"/>
    <property type="match status" value="1"/>
</dbReference>
<dbReference type="InterPro" id="IPR020058">
    <property type="entry name" value="Glu/Gln-tRNA-synth_Ib_cat-dom"/>
</dbReference>
<evidence type="ECO:0000256" key="2">
    <source>
        <dbReference type="ARBA" id="ARBA00022490"/>
    </source>
</evidence>
<dbReference type="InterPro" id="IPR033910">
    <property type="entry name" value="GluRS_core"/>
</dbReference>
<dbReference type="AlphaFoldDB" id="A0A1U7M4F5"/>
<dbReference type="GO" id="GO:0008270">
    <property type="term" value="F:zinc ion binding"/>
    <property type="evidence" value="ECO:0007669"/>
    <property type="project" value="InterPro"/>
</dbReference>
<dbReference type="SUPFAM" id="SSF52374">
    <property type="entry name" value="Nucleotidylyl transferase"/>
    <property type="match status" value="1"/>
</dbReference>
<feature type="binding site" evidence="8">
    <location>
        <position position="261"/>
    </location>
    <ligand>
        <name>ATP</name>
        <dbReference type="ChEBI" id="CHEBI:30616"/>
    </ligand>
</feature>
<comment type="function">
    <text evidence="8">Catalyzes the attachment of glutamate to tRNA(Glu) in a two-step reaction: glutamate is first activated by ATP to form Glu-AMP and then transferred to the acceptor end of tRNA(Glu).</text>
</comment>
<evidence type="ECO:0000256" key="1">
    <source>
        <dbReference type="ARBA" id="ARBA00007894"/>
    </source>
</evidence>
<dbReference type="InterPro" id="IPR000924">
    <property type="entry name" value="Glu/Gln-tRNA-synth"/>
</dbReference>
<dbReference type="InterPro" id="IPR001412">
    <property type="entry name" value="aa-tRNA-synth_I_CS"/>
</dbReference>
<keyword evidence="12" id="KW-1185">Reference proteome</keyword>
<dbReference type="HAMAP" id="MF_00022">
    <property type="entry name" value="Glu_tRNA_synth_type1"/>
    <property type="match status" value="1"/>
</dbReference>
<keyword evidence="5 8" id="KW-0067">ATP-binding</keyword>
<dbReference type="PANTHER" id="PTHR43311">
    <property type="entry name" value="GLUTAMATE--TRNA LIGASE"/>
    <property type="match status" value="1"/>
</dbReference>
<keyword evidence="3 8" id="KW-0436">Ligase</keyword>
<dbReference type="PROSITE" id="PS00178">
    <property type="entry name" value="AA_TRNA_LIGASE_I"/>
    <property type="match status" value="1"/>
</dbReference>
<comment type="caution">
    <text evidence="8">Lacks conserved residue(s) required for the propagation of feature annotation.</text>
</comment>
<dbReference type="SUPFAM" id="SSF48163">
    <property type="entry name" value="An anticodon-binding domain of class I aminoacyl-tRNA synthetases"/>
    <property type="match status" value="1"/>
</dbReference>
<gene>
    <name evidence="8 11" type="primary">gltX</name>
    <name evidence="11" type="ORF">TICRE_19850</name>
</gene>
<dbReference type="Gene3D" id="1.10.10.350">
    <property type="match status" value="1"/>
</dbReference>
<evidence type="ECO:0000256" key="4">
    <source>
        <dbReference type="ARBA" id="ARBA00022741"/>
    </source>
</evidence>
<comment type="catalytic activity">
    <reaction evidence="8">
        <text>tRNA(Glu) + L-glutamate + ATP = L-glutamyl-tRNA(Glu) + AMP + diphosphate</text>
        <dbReference type="Rhea" id="RHEA:23540"/>
        <dbReference type="Rhea" id="RHEA-COMP:9663"/>
        <dbReference type="Rhea" id="RHEA-COMP:9680"/>
        <dbReference type="ChEBI" id="CHEBI:29985"/>
        <dbReference type="ChEBI" id="CHEBI:30616"/>
        <dbReference type="ChEBI" id="CHEBI:33019"/>
        <dbReference type="ChEBI" id="CHEBI:78442"/>
        <dbReference type="ChEBI" id="CHEBI:78520"/>
        <dbReference type="ChEBI" id="CHEBI:456215"/>
        <dbReference type="EC" id="6.1.1.17"/>
    </reaction>
</comment>
<dbReference type="CDD" id="cd00808">
    <property type="entry name" value="GluRS_core"/>
    <property type="match status" value="1"/>
</dbReference>
<evidence type="ECO:0000256" key="3">
    <source>
        <dbReference type="ARBA" id="ARBA00022598"/>
    </source>
</evidence>
<dbReference type="FunFam" id="3.40.50.620:FF:000045">
    <property type="entry name" value="Glutamate--tRNA ligase, mitochondrial"/>
    <property type="match status" value="1"/>
</dbReference>
<feature type="short sequence motif" description="'HIGH' region" evidence="8">
    <location>
        <begin position="10"/>
        <end position="20"/>
    </location>
</feature>
<dbReference type="InterPro" id="IPR014729">
    <property type="entry name" value="Rossmann-like_a/b/a_fold"/>
</dbReference>
<dbReference type="Gene3D" id="3.40.50.620">
    <property type="entry name" value="HUPs"/>
    <property type="match status" value="1"/>
</dbReference>
<dbReference type="GO" id="GO:0005737">
    <property type="term" value="C:cytoplasm"/>
    <property type="evidence" value="ECO:0007669"/>
    <property type="project" value="UniProtKB-SubCell"/>
</dbReference>
<evidence type="ECO:0000256" key="6">
    <source>
        <dbReference type="ARBA" id="ARBA00022917"/>
    </source>
</evidence>
<feature type="short sequence motif" description="'KMSKS' region" evidence="8">
    <location>
        <begin position="258"/>
        <end position="262"/>
    </location>
</feature>
<protein>
    <recommendedName>
        <fullName evidence="8">Glutamate--tRNA ligase</fullName>
        <ecNumber evidence="8">6.1.1.17</ecNumber>
    </recommendedName>
    <alternativeName>
        <fullName evidence="8">Glutamyl-tRNA synthetase</fullName>
        <shortName evidence="8">GluRS</shortName>
    </alternativeName>
</protein>
<dbReference type="InterPro" id="IPR020751">
    <property type="entry name" value="aa-tRNA-synth_I_codon-bd_sub2"/>
</dbReference>
<comment type="similarity">
    <text evidence="1 8">Belongs to the class-I aminoacyl-tRNA synthetase family. Glutamate--tRNA ligase type 1 subfamily.</text>
</comment>
<dbReference type="InterPro" id="IPR049940">
    <property type="entry name" value="GluQ/Sye"/>
</dbReference>
<dbReference type="GO" id="GO:0006424">
    <property type="term" value="P:glutamyl-tRNA aminoacylation"/>
    <property type="evidence" value="ECO:0007669"/>
    <property type="project" value="UniProtKB-UniRule"/>
</dbReference>
<dbReference type="OrthoDB" id="9807503at2"/>
<accession>A0A1U7M4F5</accession>
<feature type="domain" description="Glutamyl/glutaminyl-tRNA synthetase class Ib catalytic" evidence="9">
    <location>
        <begin position="5"/>
        <end position="327"/>
    </location>
</feature>
<sequence length="493" mass="57502">MGEFRLRFAPSPTGYLHIGGLRTALYNHLFTKHNNGKFILRIEDTDQTRFVEGAVENLIDSLNWSGIEHDEGVFIEDGKIVEKGEYGPYIQSKRLDIYKKYVDELVEKGHAYYCFCSKERLDSVREEQKIKGLVPKYDGFCRNVSLEEAKERIQNGEKYVVRLKLPRSQDIKFHDLVRGDITINTDDIDDQVLLKSDGYPTYHMAVVVDDHLMKITHIVRGEEWLPSTPKHIYLYEVFGWEKPTYVHLPTVLNKERKKLSKRHGDVSVEDFRTKGYLPEGLVNYLALVGWTPEDNQEILSMDEMIEKFSFERVAKTGGIFDKDKLDWVNGHYIREESIERITDIAIPYLKEAGLIDDRFIEENRKWLEILVDIVREGMHHMDEIVDRVEFMFTNEVEVENDAIETLKGEGTLTILKALREELEEVEKIDEEYADSFMKKIQKRTGIKGKNLFMPTRVALAGSLHGPEFAKIIYLLGKQNILDRIDYIEKTYFK</sequence>
<reference evidence="11 12" key="1">
    <citation type="submission" date="2016-02" db="EMBL/GenBank/DDBJ databases">
        <title>Genome sequence of Tissierella creatinophila DSM 6911.</title>
        <authorList>
            <person name="Poehlein A."/>
            <person name="Daniel R."/>
        </authorList>
    </citation>
    <scope>NUCLEOTIDE SEQUENCE [LARGE SCALE GENOMIC DNA]</scope>
    <source>
        <strain evidence="11 12">DSM 6911</strain>
    </source>
</reference>
<name>A0A1U7M4F5_TISCR</name>
<dbReference type="GO" id="GO:0004818">
    <property type="term" value="F:glutamate-tRNA ligase activity"/>
    <property type="evidence" value="ECO:0007669"/>
    <property type="project" value="UniProtKB-UniRule"/>
</dbReference>
<dbReference type="RefSeq" id="WP_075727590.1">
    <property type="nucleotide sequence ID" value="NZ_LTDM01000043.1"/>
</dbReference>
<keyword evidence="7 8" id="KW-0030">Aminoacyl-tRNA synthetase</keyword>